<evidence type="ECO:0000256" key="11">
    <source>
        <dbReference type="SAM" id="SignalP"/>
    </source>
</evidence>
<evidence type="ECO:0000259" key="12">
    <source>
        <dbReference type="PROSITE" id="PS51123"/>
    </source>
</evidence>
<keyword evidence="9" id="KW-0998">Cell outer membrane</keyword>
<dbReference type="InterPro" id="IPR036737">
    <property type="entry name" value="OmpA-like_sf"/>
</dbReference>
<dbReference type="Proteomes" id="UP001195963">
    <property type="component" value="Unassembled WGS sequence"/>
</dbReference>
<sequence>MKKLTGLTTSCAMMLCIFSSPLSAKGYYDDGDFYLGAKFGGALLDLNGEGNQASKQEDNPVNTTTGIVFGYNLNDHLALEADMSYLGRYQSELSDNSDELFSMATYLSTGYHLSDEASLYFKLGTAWVDDELRLSSGLGVRYRLSPNWELDTGYRWIQDTPAANDDLYEFTLGMTYRFGVSRAEPYKPAPIKTAQVEGGEVIKPLHLAEKKRISIEAETLFGFDSDRLNHTQSLYEFVLQLNEVNKHGPVTVTAYTDNVGTKSYNLMLSKRRAESVKRYLISLGLAAESIALNWRGEADPIASNNTLAGRKQNRRVEICIEQ</sequence>
<name>A0ABS7DYW5_9GAMM</name>
<dbReference type="Gene3D" id="3.30.1330.60">
    <property type="entry name" value="OmpA-like domain"/>
    <property type="match status" value="1"/>
</dbReference>
<evidence type="ECO:0000313" key="14">
    <source>
        <dbReference type="Proteomes" id="UP001195963"/>
    </source>
</evidence>
<evidence type="ECO:0000256" key="9">
    <source>
        <dbReference type="ARBA" id="ARBA00023237"/>
    </source>
</evidence>
<evidence type="ECO:0000256" key="7">
    <source>
        <dbReference type="ARBA" id="ARBA00023114"/>
    </source>
</evidence>
<keyword evidence="7" id="KW-0626">Porin</keyword>
<dbReference type="Gene3D" id="2.40.160.20">
    <property type="match status" value="1"/>
</dbReference>
<feature type="domain" description="OmpA-like" evidence="12">
    <location>
        <begin position="208"/>
        <end position="322"/>
    </location>
</feature>
<dbReference type="PANTHER" id="PTHR30329">
    <property type="entry name" value="STATOR ELEMENT OF FLAGELLAR MOTOR COMPLEX"/>
    <property type="match status" value="1"/>
</dbReference>
<dbReference type="SUPFAM" id="SSF56925">
    <property type="entry name" value="OMPA-like"/>
    <property type="match status" value="1"/>
</dbReference>
<dbReference type="InterPro" id="IPR050330">
    <property type="entry name" value="Bact_OuterMem_StrucFunc"/>
</dbReference>
<feature type="signal peptide" evidence="11">
    <location>
        <begin position="1"/>
        <end position="24"/>
    </location>
</feature>
<keyword evidence="14" id="KW-1185">Reference proteome</keyword>
<dbReference type="PANTHER" id="PTHR30329:SF21">
    <property type="entry name" value="LIPOPROTEIN YIAD-RELATED"/>
    <property type="match status" value="1"/>
</dbReference>
<dbReference type="InterPro" id="IPR027385">
    <property type="entry name" value="Beta-barrel_OMP"/>
</dbReference>
<comment type="subcellular location">
    <subcellularLocation>
        <location evidence="1">Cell outer membrane</location>
        <topology evidence="1">Multi-pass membrane protein</topology>
    </subcellularLocation>
</comment>
<keyword evidence="2" id="KW-0813">Transport</keyword>
<evidence type="ECO:0000256" key="6">
    <source>
        <dbReference type="ARBA" id="ARBA00023065"/>
    </source>
</evidence>
<keyword evidence="6" id="KW-0406">Ion transport</keyword>
<evidence type="ECO:0000256" key="4">
    <source>
        <dbReference type="ARBA" id="ARBA00022692"/>
    </source>
</evidence>
<evidence type="ECO:0000256" key="1">
    <source>
        <dbReference type="ARBA" id="ARBA00004571"/>
    </source>
</evidence>
<dbReference type="PRINTS" id="PR01021">
    <property type="entry name" value="OMPADOMAIN"/>
</dbReference>
<dbReference type="InterPro" id="IPR011250">
    <property type="entry name" value="OMP/PagP_B-barrel"/>
</dbReference>
<dbReference type="CDD" id="cd07185">
    <property type="entry name" value="OmpA_C-like"/>
    <property type="match status" value="1"/>
</dbReference>
<gene>
    <name evidence="13" type="ORF">K0625_01485</name>
</gene>
<keyword evidence="4" id="KW-0812">Transmembrane</keyword>
<feature type="chain" id="PRO_5045600589" evidence="11">
    <location>
        <begin position="25"/>
        <end position="322"/>
    </location>
</feature>
<evidence type="ECO:0000256" key="10">
    <source>
        <dbReference type="PROSITE-ProRule" id="PRU00473"/>
    </source>
</evidence>
<dbReference type="EMBL" id="JAHZST010000001">
    <property type="protein sequence ID" value="MBW8182323.1"/>
    <property type="molecule type" value="Genomic_DNA"/>
</dbReference>
<protein>
    <submittedName>
        <fullName evidence="13">OmpA family protein</fullName>
    </submittedName>
</protein>
<dbReference type="Pfam" id="PF13505">
    <property type="entry name" value="OMP_b-brl"/>
    <property type="match status" value="1"/>
</dbReference>
<keyword evidence="5 11" id="KW-0732">Signal</keyword>
<evidence type="ECO:0000256" key="5">
    <source>
        <dbReference type="ARBA" id="ARBA00022729"/>
    </source>
</evidence>
<keyword evidence="8 10" id="KW-0472">Membrane</keyword>
<accession>A0ABS7DYW5</accession>
<reference evidence="13 14" key="1">
    <citation type="submission" date="2021-07" db="EMBL/GenBank/DDBJ databases">
        <title>Shewanella sp. nov, isolated from SCS.</title>
        <authorList>
            <person name="Cao W.R."/>
        </authorList>
    </citation>
    <scope>NUCLEOTIDE SEQUENCE [LARGE SCALE GENOMIC DNA]</scope>
    <source>
        <strain evidence="13 14">NR704-98</strain>
    </source>
</reference>
<dbReference type="InterPro" id="IPR006664">
    <property type="entry name" value="OMP_bac"/>
</dbReference>
<dbReference type="InterPro" id="IPR006665">
    <property type="entry name" value="OmpA-like"/>
</dbReference>
<dbReference type="PROSITE" id="PS51123">
    <property type="entry name" value="OMPA_2"/>
    <property type="match status" value="1"/>
</dbReference>
<dbReference type="SUPFAM" id="SSF103088">
    <property type="entry name" value="OmpA-like"/>
    <property type="match status" value="1"/>
</dbReference>
<organism evidence="13 14">
    <name type="scientific">Shewanella nanhaiensis</name>
    <dbReference type="NCBI Taxonomy" id="2864872"/>
    <lineage>
        <taxon>Bacteria</taxon>
        <taxon>Pseudomonadati</taxon>
        <taxon>Pseudomonadota</taxon>
        <taxon>Gammaproteobacteria</taxon>
        <taxon>Alteromonadales</taxon>
        <taxon>Shewanellaceae</taxon>
        <taxon>Shewanella</taxon>
    </lineage>
</organism>
<proteinExistence type="predicted"/>
<evidence type="ECO:0000256" key="2">
    <source>
        <dbReference type="ARBA" id="ARBA00022448"/>
    </source>
</evidence>
<dbReference type="Pfam" id="PF00691">
    <property type="entry name" value="OmpA"/>
    <property type="match status" value="1"/>
</dbReference>
<dbReference type="RefSeq" id="WP_220108031.1">
    <property type="nucleotide sequence ID" value="NZ_JAHZST010000001.1"/>
</dbReference>
<dbReference type="PRINTS" id="PR01023">
    <property type="entry name" value="NAFLGMOTY"/>
</dbReference>
<comment type="caution">
    <text evidence="13">The sequence shown here is derived from an EMBL/GenBank/DDBJ whole genome shotgun (WGS) entry which is preliminary data.</text>
</comment>
<evidence type="ECO:0000313" key="13">
    <source>
        <dbReference type="EMBL" id="MBW8182323.1"/>
    </source>
</evidence>
<evidence type="ECO:0000256" key="3">
    <source>
        <dbReference type="ARBA" id="ARBA00022452"/>
    </source>
</evidence>
<evidence type="ECO:0000256" key="8">
    <source>
        <dbReference type="ARBA" id="ARBA00023136"/>
    </source>
</evidence>
<keyword evidence="3" id="KW-1134">Transmembrane beta strand</keyword>